<evidence type="ECO:0000313" key="1">
    <source>
        <dbReference type="EMBL" id="KAE9306830.1"/>
    </source>
</evidence>
<dbReference type="EMBL" id="QXFY01001911">
    <property type="protein sequence ID" value="KAE9306830.1"/>
    <property type="molecule type" value="Genomic_DNA"/>
</dbReference>
<evidence type="ECO:0000313" key="2">
    <source>
        <dbReference type="Proteomes" id="UP000486351"/>
    </source>
</evidence>
<name>A0A6G0QWR5_9STRA</name>
<protein>
    <submittedName>
        <fullName evidence="1">Uncharacterized protein</fullName>
    </submittedName>
</protein>
<dbReference type="AlphaFoldDB" id="A0A6G0QWR5"/>
<gene>
    <name evidence="1" type="ORF">PF008_g21379</name>
</gene>
<dbReference type="Proteomes" id="UP000486351">
    <property type="component" value="Unassembled WGS sequence"/>
</dbReference>
<sequence>MHRLTRTVRQMVPGIRIRPCGSHLKFGYPDPSVDPNPYVGGSANTPAVRFHGTMKPSYNKG</sequence>
<organism evidence="1 2">
    <name type="scientific">Phytophthora fragariae</name>
    <dbReference type="NCBI Taxonomy" id="53985"/>
    <lineage>
        <taxon>Eukaryota</taxon>
        <taxon>Sar</taxon>
        <taxon>Stramenopiles</taxon>
        <taxon>Oomycota</taxon>
        <taxon>Peronosporomycetes</taxon>
        <taxon>Peronosporales</taxon>
        <taxon>Peronosporaceae</taxon>
        <taxon>Phytophthora</taxon>
    </lineage>
</organism>
<comment type="caution">
    <text evidence="1">The sequence shown here is derived from an EMBL/GenBank/DDBJ whole genome shotgun (WGS) entry which is preliminary data.</text>
</comment>
<accession>A0A6G0QWR5</accession>
<reference evidence="1 2" key="1">
    <citation type="submission" date="2018-09" db="EMBL/GenBank/DDBJ databases">
        <title>Genomic investigation of the strawberry pathogen Phytophthora fragariae indicates pathogenicity is determined by transcriptional variation in three key races.</title>
        <authorList>
            <person name="Adams T.M."/>
            <person name="Armitage A.D."/>
            <person name="Sobczyk M.K."/>
            <person name="Bates H.J."/>
            <person name="Dunwell J.M."/>
            <person name="Nellist C.F."/>
            <person name="Harrison R.J."/>
        </authorList>
    </citation>
    <scope>NUCLEOTIDE SEQUENCE [LARGE SCALE GENOMIC DNA]</scope>
    <source>
        <strain evidence="1 2">NOV-77</strain>
    </source>
</reference>
<proteinExistence type="predicted"/>